<keyword evidence="1" id="KW-1133">Transmembrane helix</keyword>
<dbReference type="AlphaFoldDB" id="A0A0K9YTW5"/>
<name>A0A0K9YTW5_9BACL</name>
<reference evidence="5" key="1">
    <citation type="submission" date="2015-07" db="EMBL/GenBank/DDBJ databases">
        <title>Genome sequencing project for genomic taxonomy and phylogenomics of Bacillus-like bacteria.</title>
        <authorList>
            <person name="Liu B."/>
            <person name="Wang J."/>
            <person name="Zhu Y."/>
            <person name="Liu G."/>
            <person name="Chen Q."/>
            <person name="Chen Z."/>
            <person name="Lan J."/>
            <person name="Che J."/>
            <person name="Ge C."/>
            <person name="Shi H."/>
            <person name="Pan Z."/>
            <person name="Liu X."/>
        </authorList>
    </citation>
    <scope>NUCLEOTIDE SEQUENCE [LARGE SCALE GENOMIC DNA]</scope>
    <source>
        <strain evidence="5">DSM 9887</strain>
    </source>
</reference>
<evidence type="ECO:0000313" key="3">
    <source>
        <dbReference type="EMBL" id="GED67310.1"/>
    </source>
</evidence>
<dbReference type="Proteomes" id="UP000319578">
    <property type="component" value="Unassembled WGS sequence"/>
</dbReference>
<dbReference type="RefSeq" id="WP_049740684.1">
    <property type="nucleotide sequence ID" value="NZ_BJON01000004.1"/>
</dbReference>
<dbReference type="Proteomes" id="UP000036834">
    <property type="component" value="Unassembled WGS sequence"/>
</dbReference>
<dbReference type="Pfam" id="PF04892">
    <property type="entry name" value="VanZ"/>
    <property type="match status" value="1"/>
</dbReference>
<reference evidence="3 6" key="3">
    <citation type="submission" date="2019-06" db="EMBL/GenBank/DDBJ databases">
        <title>Whole genome shotgun sequence of Brevibacillus reuszeri NBRC 15719.</title>
        <authorList>
            <person name="Hosoyama A."/>
            <person name="Uohara A."/>
            <person name="Ohji S."/>
            <person name="Ichikawa N."/>
        </authorList>
    </citation>
    <scope>NUCLEOTIDE SEQUENCE [LARGE SCALE GENOMIC DNA]</scope>
    <source>
        <strain evidence="3 6">NBRC 15719</strain>
    </source>
</reference>
<dbReference type="STRING" id="54915.ADS79_23060"/>
<reference evidence="4" key="2">
    <citation type="submission" date="2015-07" db="EMBL/GenBank/DDBJ databases">
        <title>MeaNS - Measles Nucleotide Surveillance Program.</title>
        <authorList>
            <person name="Tran T."/>
            <person name="Druce J."/>
        </authorList>
    </citation>
    <scope>NUCLEOTIDE SEQUENCE</scope>
    <source>
        <strain evidence="4">DSM 9887</strain>
    </source>
</reference>
<dbReference type="PATRIC" id="fig|54915.3.peg.3744"/>
<feature type="transmembrane region" description="Helical" evidence="1">
    <location>
        <begin position="119"/>
        <end position="138"/>
    </location>
</feature>
<dbReference type="OrthoDB" id="4822551at2"/>
<proteinExistence type="predicted"/>
<feature type="transmembrane region" description="Helical" evidence="1">
    <location>
        <begin position="12"/>
        <end position="34"/>
    </location>
</feature>
<sequence>MNNVRKEPTSGVMVALLKYGVFALYLFLVFKILLLKFGSMELELFYGQWQQSVSNPSSIWERLQYRGNLVPFHEIERYLVAIRESGSVHSIINLFGNIIAFMPFGFMVPLLFSKKARSLSKVVALSFLFSLGLETTQLVTNCGIFDVDDILLNTTGGAIGYSVYLSYRLMFWWKERKSRTLVGEAH</sequence>
<feature type="domain" description="VanZ-like" evidence="2">
    <location>
        <begin position="22"/>
        <end position="165"/>
    </location>
</feature>
<evidence type="ECO:0000256" key="1">
    <source>
        <dbReference type="SAM" id="Phobius"/>
    </source>
</evidence>
<evidence type="ECO:0000259" key="2">
    <source>
        <dbReference type="Pfam" id="PF04892"/>
    </source>
</evidence>
<keyword evidence="1" id="KW-0472">Membrane</keyword>
<dbReference type="InterPro" id="IPR006976">
    <property type="entry name" value="VanZ-like"/>
</dbReference>
<dbReference type="PANTHER" id="PTHR36834">
    <property type="entry name" value="MEMBRANE PROTEIN-RELATED"/>
    <property type="match status" value="1"/>
</dbReference>
<protein>
    <submittedName>
        <fullName evidence="4">Antibiotic resistance protein VanZ</fullName>
    </submittedName>
</protein>
<dbReference type="PANTHER" id="PTHR36834:SF1">
    <property type="entry name" value="INTEGRAL MEMBRANE PROTEIN"/>
    <property type="match status" value="1"/>
</dbReference>
<comment type="caution">
    <text evidence="4">The sequence shown here is derived from an EMBL/GenBank/DDBJ whole genome shotgun (WGS) entry which is preliminary data.</text>
</comment>
<dbReference type="EMBL" id="LGIQ01000009">
    <property type="protein sequence ID" value="KNB71640.1"/>
    <property type="molecule type" value="Genomic_DNA"/>
</dbReference>
<evidence type="ECO:0000313" key="5">
    <source>
        <dbReference type="Proteomes" id="UP000036834"/>
    </source>
</evidence>
<accession>A0A0K9YTW5</accession>
<keyword evidence="1" id="KW-0812">Transmembrane</keyword>
<evidence type="ECO:0000313" key="6">
    <source>
        <dbReference type="Proteomes" id="UP000319578"/>
    </source>
</evidence>
<dbReference type="EMBL" id="BJON01000004">
    <property type="protein sequence ID" value="GED67310.1"/>
    <property type="molecule type" value="Genomic_DNA"/>
</dbReference>
<organism evidence="4 5">
    <name type="scientific">Brevibacillus reuszeri</name>
    <dbReference type="NCBI Taxonomy" id="54915"/>
    <lineage>
        <taxon>Bacteria</taxon>
        <taxon>Bacillati</taxon>
        <taxon>Bacillota</taxon>
        <taxon>Bacilli</taxon>
        <taxon>Bacillales</taxon>
        <taxon>Paenibacillaceae</taxon>
        <taxon>Brevibacillus</taxon>
    </lineage>
</organism>
<keyword evidence="6" id="KW-1185">Reference proteome</keyword>
<dbReference type="InterPro" id="IPR053150">
    <property type="entry name" value="Teicoplanin_resist-assoc"/>
</dbReference>
<evidence type="ECO:0000313" key="4">
    <source>
        <dbReference type="EMBL" id="KNB71640.1"/>
    </source>
</evidence>
<feature type="transmembrane region" description="Helical" evidence="1">
    <location>
        <begin position="91"/>
        <end position="112"/>
    </location>
</feature>
<gene>
    <name evidence="4" type="ORF">ADS79_23060</name>
    <name evidence="3" type="ORF">BRE01_10120</name>
</gene>
<feature type="transmembrane region" description="Helical" evidence="1">
    <location>
        <begin position="150"/>
        <end position="170"/>
    </location>
</feature>